<dbReference type="InterPro" id="IPR010473">
    <property type="entry name" value="GTPase-bd"/>
</dbReference>
<dbReference type="GO" id="GO:0003779">
    <property type="term" value="F:actin binding"/>
    <property type="evidence" value="ECO:0007669"/>
    <property type="project" value="InterPro"/>
</dbReference>
<evidence type="ECO:0000313" key="4">
    <source>
        <dbReference type="Proteomes" id="UP000283269"/>
    </source>
</evidence>
<dbReference type="Gene3D" id="1.25.10.10">
    <property type="entry name" value="Leucine-rich Repeat Variant"/>
    <property type="match status" value="1"/>
</dbReference>
<dbReference type="GO" id="GO:0030036">
    <property type="term" value="P:actin cytoskeleton organization"/>
    <property type="evidence" value="ECO:0007669"/>
    <property type="project" value="InterPro"/>
</dbReference>
<dbReference type="SUPFAM" id="SSF48371">
    <property type="entry name" value="ARM repeat"/>
    <property type="match status" value="1"/>
</dbReference>
<feature type="region of interest" description="Disordered" evidence="1">
    <location>
        <begin position="601"/>
        <end position="682"/>
    </location>
</feature>
<dbReference type="InterPro" id="IPR016024">
    <property type="entry name" value="ARM-type_fold"/>
</dbReference>
<evidence type="ECO:0000259" key="2">
    <source>
        <dbReference type="SMART" id="SM01140"/>
    </source>
</evidence>
<feature type="region of interest" description="Disordered" evidence="1">
    <location>
        <begin position="28"/>
        <end position="75"/>
    </location>
</feature>
<sequence>MFKGILPARRVPSTDFTVLTALADDQGKENQPTLTVQTNLPATNKSRSASKGFMRSERKKKTESKRSKDNAAVAPTPVSAEAFDKLLDDLQIPSSLRPKLYGMDASVKAAMLKSSQTMAMGPAPEPPSPATPRSLAIRKAHSTDSMNSPRHPTIASLAGDTSELPYPGLSSAHVSAHHSPYLSSPPRKPSHSRGISFEGTRLFSKSQVNLVPSSSSTLDLAAGLKSGKEKGAVLTKNLSPTRFCSILASVSSTQLDVEDLKKLRLLLRNETASWSEEFLKLGGYTGLLTRLNEILEVEWREEQHDDQVLHELLRCFKALSTSSIGCFALRSSCPTPFVQLVALIYSDKKPGEVATRQLIVELLLLLFDLYPPSSLPSTSNKAVVNGSLLAGSSRPREAWESQASVVTSNLVTLPSPHKNFFSLIRALLLTPAPPPSESPGAPVSPHAFIESLHLPRIYKTYLQELSDVCRDYFWVFCHPNNTIWVLSETNENSVERPRAPGGMTGGVESEAMGYFTTQLKLVNAISKCVEALGMPKEHEHSAYRFHTDLFLSGFERIILISRKASTTYYPNLHLELARYIAYATRAGYEMPYTVARLIGPPPSAHAKNPNANSANGRGSAPGSANGSPARKNNTTAARQQQGAVPVTPTNKRFTMGVLPGGGGGQAPALPSPRRVESMRFEV</sequence>
<comment type="caution">
    <text evidence="3">The sequence shown here is derived from an EMBL/GenBank/DDBJ whole genome shotgun (WGS) entry which is preliminary data.</text>
</comment>
<feature type="compositionally biased region" description="Basic and acidic residues" evidence="1">
    <location>
        <begin position="673"/>
        <end position="682"/>
    </location>
</feature>
<dbReference type="OrthoDB" id="2155261at2759"/>
<feature type="domain" description="Formin GTPase-binding" evidence="2">
    <location>
        <begin position="74"/>
        <end position="368"/>
    </location>
</feature>
<dbReference type="InParanoid" id="A0A409WX94"/>
<name>A0A409WX94_PSICY</name>
<protein>
    <recommendedName>
        <fullName evidence="2">Formin GTPase-binding domain-containing protein</fullName>
    </recommendedName>
</protein>
<feature type="compositionally biased region" description="Polar residues" evidence="1">
    <location>
        <begin position="29"/>
        <end position="49"/>
    </location>
</feature>
<dbReference type="SMART" id="SM01140">
    <property type="entry name" value="Drf_GBD"/>
    <property type="match status" value="1"/>
</dbReference>
<dbReference type="Pfam" id="PF06371">
    <property type="entry name" value="Drf_GBD"/>
    <property type="match status" value="1"/>
</dbReference>
<feature type="region of interest" description="Disordered" evidence="1">
    <location>
        <begin position="175"/>
        <end position="194"/>
    </location>
</feature>
<proteinExistence type="predicted"/>
<keyword evidence="4" id="KW-1185">Reference proteome</keyword>
<evidence type="ECO:0000256" key="1">
    <source>
        <dbReference type="SAM" id="MobiDB-lite"/>
    </source>
</evidence>
<evidence type="ECO:0000313" key="3">
    <source>
        <dbReference type="EMBL" id="PPQ83091.1"/>
    </source>
</evidence>
<feature type="region of interest" description="Disordered" evidence="1">
    <location>
        <begin position="140"/>
        <end position="162"/>
    </location>
</feature>
<accession>A0A409WX94</accession>
<dbReference type="Proteomes" id="UP000283269">
    <property type="component" value="Unassembled WGS sequence"/>
</dbReference>
<organism evidence="3 4">
    <name type="scientific">Psilocybe cyanescens</name>
    <dbReference type="NCBI Taxonomy" id="93625"/>
    <lineage>
        <taxon>Eukaryota</taxon>
        <taxon>Fungi</taxon>
        <taxon>Dikarya</taxon>
        <taxon>Basidiomycota</taxon>
        <taxon>Agaricomycotina</taxon>
        <taxon>Agaricomycetes</taxon>
        <taxon>Agaricomycetidae</taxon>
        <taxon>Agaricales</taxon>
        <taxon>Agaricineae</taxon>
        <taxon>Strophariaceae</taxon>
        <taxon>Psilocybe</taxon>
    </lineage>
</organism>
<dbReference type="EMBL" id="NHYD01003050">
    <property type="protein sequence ID" value="PPQ83091.1"/>
    <property type="molecule type" value="Genomic_DNA"/>
</dbReference>
<feature type="compositionally biased region" description="Polar residues" evidence="1">
    <location>
        <begin position="609"/>
        <end position="652"/>
    </location>
</feature>
<dbReference type="GO" id="GO:0031267">
    <property type="term" value="F:small GTPase binding"/>
    <property type="evidence" value="ECO:0007669"/>
    <property type="project" value="InterPro"/>
</dbReference>
<dbReference type="InterPro" id="IPR011989">
    <property type="entry name" value="ARM-like"/>
</dbReference>
<dbReference type="AlphaFoldDB" id="A0A409WX94"/>
<gene>
    <name evidence="3" type="ORF">CVT25_003795</name>
</gene>
<reference evidence="3 4" key="1">
    <citation type="journal article" date="2018" name="Evol. Lett.">
        <title>Horizontal gene cluster transfer increased hallucinogenic mushroom diversity.</title>
        <authorList>
            <person name="Reynolds H.T."/>
            <person name="Vijayakumar V."/>
            <person name="Gluck-Thaler E."/>
            <person name="Korotkin H.B."/>
            <person name="Matheny P.B."/>
            <person name="Slot J.C."/>
        </authorList>
    </citation>
    <scope>NUCLEOTIDE SEQUENCE [LARGE SCALE GENOMIC DNA]</scope>
    <source>
        <strain evidence="3 4">2631</strain>
    </source>
</reference>